<dbReference type="Gene3D" id="1.10.10.10">
    <property type="entry name" value="Winged helix-like DNA-binding domain superfamily/Winged helix DNA-binding domain"/>
    <property type="match status" value="1"/>
</dbReference>
<dbReference type="PIRSF" id="PIRSF020623">
    <property type="entry name" value="PaaX"/>
    <property type="match status" value="1"/>
</dbReference>
<evidence type="ECO:0000313" key="4">
    <source>
        <dbReference type="EMBL" id="GAA3625721.1"/>
    </source>
</evidence>
<proteinExistence type="predicted"/>
<dbReference type="InterPro" id="IPR013225">
    <property type="entry name" value="PaaX_C"/>
</dbReference>
<feature type="domain" description="Transcriptional repressor PaaX-like central Cas2-like" evidence="3">
    <location>
        <begin position="119"/>
        <end position="196"/>
    </location>
</feature>
<dbReference type="InterPro" id="IPR036388">
    <property type="entry name" value="WH-like_DNA-bd_sf"/>
</dbReference>
<dbReference type="InterPro" id="IPR012906">
    <property type="entry name" value="PaaX-like_N"/>
</dbReference>
<dbReference type="Gene3D" id="1.20.58.1460">
    <property type="match status" value="1"/>
</dbReference>
<evidence type="ECO:0000259" key="3">
    <source>
        <dbReference type="Pfam" id="PF20803"/>
    </source>
</evidence>
<sequence length="297" mass="32669">MITGMDEETALNVALNSGAEVDTAAPAGRDRLGPLIITIFGLYARGEHNWLSVASVVQLMADLGVEGQAVRSSISRLKRRGVVRSERRDGAAGYALAEPTLETLAEGDARIFERRRATAGDGWLVVVFSVPESEREKRHALRTSLTQLGFGTAAPGVWVAPGNLATETRRTLERRGLAEYVDIFTGHHFAFGDLRSKVRAWWDLDELADLYADFVRRHRPVLDAVADRVTTPEQAFQLYVPMLTQWRRLPYSDPGLPLSLLPPGWNGVTAEALFEQLNTTLSAPAREHALAVIHGHA</sequence>
<dbReference type="Pfam" id="PF07848">
    <property type="entry name" value="PaaX"/>
    <property type="match status" value="1"/>
</dbReference>
<gene>
    <name evidence="4" type="ORF">GCM10022267_09960</name>
</gene>
<dbReference type="Gene3D" id="3.30.70.2650">
    <property type="match status" value="1"/>
</dbReference>
<evidence type="ECO:0000259" key="1">
    <source>
        <dbReference type="Pfam" id="PF07848"/>
    </source>
</evidence>
<dbReference type="Pfam" id="PF08223">
    <property type="entry name" value="PaaX_C"/>
    <property type="match status" value="1"/>
</dbReference>
<name>A0ABP7A629_9PSEU</name>
<dbReference type="PANTHER" id="PTHR30319:SF1">
    <property type="entry name" value="TRANSCRIPTIONAL REPRESSOR PAAX"/>
    <property type="match status" value="1"/>
</dbReference>
<dbReference type="InterPro" id="IPR011965">
    <property type="entry name" value="PaaX_trns_reg"/>
</dbReference>
<organism evidence="4 5">
    <name type="scientific">Lentzea roselyniae</name>
    <dbReference type="NCBI Taxonomy" id="531940"/>
    <lineage>
        <taxon>Bacteria</taxon>
        <taxon>Bacillati</taxon>
        <taxon>Actinomycetota</taxon>
        <taxon>Actinomycetes</taxon>
        <taxon>Pseudonocardiales</taxon>
        <taxon>Pseudonocardiaceae</taxon>
        <taxon>Lentzea</taxon>
    </lineage>
</organism>
<feature type="domain" description="Transcriptional repressor PaaX-like C-terminal" evidence="2">
    <location>
        <begin position="202"/>
        <end position="289"/>
    </location>
</feature>
<protein>
    <submittedName>
        <fullName evidence="4">PaaX family transcriptional regulator C-terminal domain-containing protein</fullName>
    </submittedName>
</protein>
<evidence type="ECO:0000313" key="5">
    <source>
        <dbReference type="Proteomes" id="UP001500711"/>
    </source>
</evidence>
<accession>A0ABP7A629</accession>
<feature type="domain" description="Transcriptional repressor PaaX-like N-terminal" evidence="1">
    <location>
        <begin position="35"/>
        <end position="98"/>
    </location>
</feature>
<evidence type="ECO:0000259" key="2">
    <source>
        <dbReference type="Pfam" id="PF08223"/>
    </source>
</evidence>
<dbReference type="Proteomes" id="UP001500711">
    <property type="component" value="Unassembled WGS sequence"/>
</dbReference>
<dbReference type="Pfam" id="PF20803">
    <property type="entry name" value="PaaX_M"/>
    <property type="match status" value="1"/>
</dbReference>
<dbReference type="EMBL" id="BAABBE010000002">
    <property type="protein sequence ID" value="GAA3625721.1"/>
    <property type="molecule type" value="Genomic_DNA"/>
</dbReference>
<comment type="caution">
    <text evidence="4">The sequence shown here is derived from an EMBL/GenBank/DDBJ whole genome shotgun (WGS) entry which is preliminary data.</text>
</comment>
<dbReference type="PANTHER" id="PTHR30319">
    <property type="entry name" value="PHENYLACETIC ACID REGULATOR-RELATED TRANSCRIPTIONAL REPRESSOR"/>
    <property type="match status" value="1"/>
</dbReference>
<keyword evidence="5" id="KW-1185">Reference proteome</keyword>
<reference evidence="5" key="1">
    <citation type="journal article" date="2019" name="Int. J. Syst. Evol. Microbiol.">
        <title>The Global Catalogue of Microorganisms (GCM) 10K type strain sequencing project: providing services to taxonomists for standard genome sequencing and annotation.</title>
        <authorList>
            <consortium name="The Broad Institute Genomics Platform"/>
            <consortium name="The Broad Institute Genome Sequencing Center for Infectious Disease"/>
            <person name="Wu L."/>
            <person name="Ma J."/>
        </authorList>
    </citation>
    <scope>NUCLEOTIDE SEQUENCE [LARGE SCALE GENOMIC DNA]</scope>
    <source>
        <strain evidence="5">JCM 17494</strain>
    </source>
</reference>
<dbReference type="InterPro" id="IPR048846">
    <property type="entry name" value="PaaX-like_central"/>
</dbReference>